<proteinExistence type="predicted"/>
<dbReference type="Pfam" id="PF00440">
    <property type="entry name" value="TetR_N"/>
    <property type="match status" value="1"/>
</dbReference>
<dbReference type="Gene3D" id="1.10.357.10">
    <property type="entry name" value="Tetracycline Repressor, domain 2"/>
    <property type="match status" value="1"/>
</dbReference>
<dbReference type="PROSITE" id="PS50977">
    <property type="entry name" value="HTH_TETR_2"/>
    <property type="match status" value="1"/>
</dbReference>
<organism evidence="4 5">
    <name type="scientific">Enterocloster hominis</name>
    <name type="common">ex Liu et al. 2021</name>
    <dbReference type="NCBI Taxonomy" id="2763663"/>
    <lineage>
        <taxon>Bacteria</taxon>
        <taxon>Bacillati</taxon>
        <taxon>Bacillota</taxon>
        <taxon>Clostridia</taxon>
        <taxon>Lachnospirales</taxon>
        <taxon>Lachnospiraceae</taxon>
        <taxon>Enterocloster</taxon>
    </lineage>
</organism>
<feature type="domain" description="HTH tetR-type" evidence="3">
    <location>
        <begin position="11"/>
        <end position="71"/>
    </location>
</feature>
<accession>A0ABR7NP85</accession>
<dbReference type="PANTHER" id="PTHR43479">
    <property type="entry name" value="ACREF/ENVCD OPERON REPRESSOR-RELATED"/>
    <property type="match status" value="1"/>
</dbReference>
<dbReference type="PANTHER" id="PTHR43479:SF11">
    <property type="entry name" value="ACREF_ENVCD OPERON REPRESSOR-RELATED"/>
    <property type="match status" value="1"/>
</dbReference>
<dbReference type="InterPro" id="IPR023772">
    <property type="entry name" value="DNA-bd_HTH_TetR-type_CS"/>
</dbReference>
<evidence type="ECO:0000256" key="1">
    <source>
        <dbReference type="ARBA" id="ARBA00023125"/>
    </source>
</evidence>
<keyword evidence="1 2" id="KW-0238">DNA-binding</keyword>
<dbReference type="InterPro" id="IPR050624">
    <property type="entry name" value="HTH-type_Tx_Regulator"/>
</dbReference>
<feature type="DNA-binding region" description="H-T-H motif" evidence="2">
    <location>
        <begin position="34"/>
        <end position="53"/>
    </location>
</feature>
<dbReference type="RefSeq" id="WP_262426744.1">
    <property type="nucleotide sequence ID" value="NZ_JACRTJ010000005.1"/>
</dbReference>
<keyword evidence="5" id="KW-1185">Reference proteome</keyword>
<dbReference type="EMBL" id="JACRTJ010000005">
    <property type="protein sequence ID" value="MBC8597931.1"/>
    <property type="molecule type" value="Genomic_DNA"/>
</dbReference>
<dbReference type="SUPFAM" id="SSF46689">
    <property type="entry name" value="Homeodomain-like"/>
    <property type="match status" value="1"/>
</dbReference>
<gene>
    <name evidence="4" type="ORF">H8708_01605</name>
</gene>
<evidence type="ECO:0000259" key="3">
    <source>
        <dbReference type="PROSITE" id="PS50977"/>
    </source>
</evidence>
<reference evidence="4 5" key="1">
    <citation type="submission" date="2020-08" db="EMBL/GenBank/DDBJ databases">
        <title>Genome public.</title>
        <authorList>
            <person name="Liu C."/>
            <person name="Sun Q."/>
        </authorList>
    </citation>
    <scope>NUCLEOTIDE SEQUENCE [LARGE SCALE GENOMIC DNA]</scope>
    <source>
        <strain evidence="4 5">BX10</strain>
    </source>
</reference>
<dbReference type="PROSITE" id="PS01081">
    <property type="entry name" value="HTH_TETR_1"/>
    <property type="match status" value="1"/>
</dbReference>
<evidence type="ECO:0000313" key="4">
    <source>
        <dbReference type="EMBL" id="MBC8597931.1"/>
    </source>
</evidence>
<evidence type="ECO:0000313" key="5">
    <source>
        <dbReference type="Proteomes" id="UP000647491"/>
    </source>
</evidence>
<name>A0ABR7NP85_9FIRM</name>
<sequence length="216" mass="25436">MPTERFKRLPEEKIEAIRRAGIQEFTRTSPESASINRIIQEADISRGSFYTYFESKYDLLRWLISDRVREHNDFYVRDMEENGGDIWLTLSRSLEHTILHANDGGFMGMVTRLIGSKTFFDLFKESVEGEKGEDHMECKRSYLDRIYGLLDQTRFPMDFRTFTDLMDLHAITLVMALKKKLNGECGTQEAMDFYNRRINLLRYGVCPQRAEKEKTE</sequence>
<dbReference type="InterPro" id="IPR009057">
    <property type="entry name" value="Homeodomain-like_sf"/>
</dbReference>
<dbReference type="InterPro" id="IPR001647">
    <property type="entry name" value="HTH_TetR"/>
</dbReference>
<protein>
    <submittedName>
        <fullName evidence="4">TetR/AcrR family transcriptional regulator</fullName>
    </submittedName>
</protein>
<dbReference type="Proteomes" id="UP000647491">
    <property type="component" value="Unassembled WGS sequence"/>
</dbReference>
<comment type="caution">
    <text evidence="4">The sequence shown here is derived from an EMBL/GenBank/DDBJ whole genome shotgun (WGS) entry which is preliminary data.</text>
</comment>
<evidence type="ECO:0000256" key="2">
    <source>
        <dbReference type="PROSITE-ProRule" id="PRU00335"/>
    </source>
</evidence>